<accession>A0A5B7DD80</accession>
<organism evidence="1 2">
    <name type="scientific">Portunus trituberculatus</name>
    <name type="common">Swimming crab</name>
    <name type="synonym">Neptunus trituberculatus</name>
    <dbReference type="NCBI Taxonomy" id="210409"/>
    <lineage>
        <taxon>Eukaryota</taxon>
        <taxon>Metazoa</taxon>
        <taxon>Ecdysozoa</taxon>
        <taxon>Arthropoda</taxon>
        <taxon>Crustacea</taxon>
        <taxon>Multicrustacea</taxon>
        <taxon>Malacostraca</taxon>
        <taxon>Eumalacostraca</taxon>
        <taxon>Eucarida</taxon>
        <taxon>Decapoda</taxon>
        <taxon>Pleocyemata</taxon>
        <taxon>Brachyura</taxon>
        <taxon>Eubrachyura</taxon>
        <taxon>Portunoidea</taxon>
        <taxon>Portunidae</taxon>
        <taxon>Portuninae</taxon>
        <taxon>Portunus</taxon>
    </lineage>
</organism>
<gene>
    <name evidence="1" type="ORF">E2C01_012285</name>
</gene>
<name>A0A5B7DD80_PORTR</name>
<evidence type="ECO:0000313" key="1">
    <source>
        <dbReference type="EMBL" id="MPC19372.1"/>
    </source>
</evidence>
<protein>
    <submittedName>
        <fullName evidence="1">Uncharacterized protein</fullName>
    </submittedName>
</protein>
<proteinExistence type="predicted"/>
<dbReference type="Proteomes" id="UP000324222">
    <property type="component" value="Unassembled WGS sequence"/>
</dbReference>
<reference evidence="1 2" key="1">
    <citation type="submission" date="2019-05" db="EMBL/GenBank/DDBJ databases">
        <title>Another draft genome of Portunus trituberculatus and its Hox gene families provides insights of decapod evolution.</title>
        <authorList>
            <person name="Jeong J.-H."/>
            <person name="Song I."/>
            <person name="Kim S."/>
            <person name="Choi T."/>
            <person name="Kim D."/>
            <person name="Ryu S."/>
            <person name="Kim W."/>
        </authorList>
    </citation>
    <scope>NUCLEOTIDE SEQUENCE [LARGE SCALE GENOMIC DNA]</scope>
    <source>
        <tissue evidence="1">Muscle</tissue>
    </source>
</reference>
<sequence>MVPIAVSSHNMCPTLALTVTHCWALFQMGDFMSGLKFPGTQTTSTLLAFSAVAFTDVTAVGSVRSRIYSHSQMKFTLTYFLHHSFCSLCTTLKSSWRNSRYKEGVLRAGLKIRDCCKIVSHKLHLLVFDFVFKGSKIIATVAKISSHINAHNIHGSEAAAAIEGGRHWMCGTR</sequence>
<evidence type="ECO:0000313" key="2">
    <source>
        <dbReference type="Proteomes" id="UP000324222"/>
    </source>
</evidence>
<keyword evidence="2" id="KW-1185">Reference proteome</keyword>
<dbReference type="EMBL" id="VSRR010000764">
    <property type="protein sequence ID" value="MPC19372.1"/>
    <property type="molecule type" value="Genomic_DNA"/>
</dbReference>
<dbReference type="AlphaFoldDB" id="A0A5B7DD80"/>
<comment type="caution">
    <text evidence="1">The sequence shown here is derived from an EMBL/GenBank/DDBJ whole genome shotgun (WGS) entry which is preliminary data.</text>
</comment>